<comment type="caution">
    <text evidence="1">The sequence shown here is derived from an EMBL/GenBank/DDBJ whole genome shotgun (WGS) entry which is preliminary data.</text>
</comment>
<dbReference type="Proteomes" id="UP000316437">
    <property type="component" value="Unassembled WGS sequence"/>
</dbReference>
<dbReference type="AlphaFoldDB" id="A0A543EJL7"/>
<proteinExistence type="predicted"/>
<protein>
    <submittedName>
        <fullName evidence="1">Uncharacterized protein</fullName>
    </submittedName>
</protein>
<sequence length="42" mass="4839">MEIISKVKSFDFCHSDKARSLINNQTNEIIIFCHGNDVTKLK</sequence>
<name>A0A543EJL7_9FLAO</name>
<evidence type="ECO:0000313" key="1">
    <source>
        <dbReference type="EMBL" id="TQM21770.1"/>
    </source>
</evidence>
<organism evidence="1 2">
    <name type="scientific">Chryseobacterium aquifrigidense</name>
    <dbReference type="NCBI Taxonomy" id="558021"/>
    <lineage>
        <taxon>Bacteria</taxon>
        <taxon>Pseudomonadati</taxon>
        <taxon>Bacteroidota</taxon>
        <taxon>Flavobacteriia</taxon>
        <taxon>Flavobacteriales</taxon>
        <taxon>Weeksellaceae</taxon>
        <taxon>Chryseobacterium group</taxon>
        <taxon>Chryseobacterium</taxon>
    </lineage>
</organism>
<gene>
    <name evidence="1" type="ORF">FB551_1464</name>
</gene>
<dbReference type="EMBL" id="VFPD01000001">
    <property type="protein sequence ID" value="TQM21770.1"/>
    <property type="molecule type" value="Genomic_DNA"/>
</dbReference>
<evidence type="ECO:0000313" key="2">
    <source>
        <dbReference type="Proteomes" id="UP000316437"/>
    </source>
</evidence>
<reference evidence="1 2" key="1">
    <citation type="submission" date="2019-06" db="EMBL/GenBank/DDBJ databases">
        <title>Sorghum-associated microbial communities from plants grown in Nebraska, USA.</title>
        <authorList>
            <person name="Schachtman D."/>
        </authorList>
    </citation>
    <scope>NUCLEOTIDE SEQUENCE [LARGE SCALE GENOMIC DNA]</scope>
    <source>
        <strain evidence="1 2">110</strain>
    </source>
</reference>
<keyword evidence="2" id="KW-1185">Reference proteome</keyword>
<accession>A0A543EJL7</accession>